<feature type="transmembrane region" description="Helical" evidence="7">
    <location>
        <begin position="164"/>
        <end position="190"/>
    </location>
</feature>
<dbReference type="RefSeq" id="WP_062038054.1">
    <property type="nucleotide sequence ID" value="NZ_DF968182.1"/>
</dbReference>
<dbReference type="PROSITE" id="PS50109">
    <property type="entry name" value="HIS_KIN"/>
    <property type="match status" value="1"/>
</dbReference>
<feature type="domain" description="Histidine kinase" evidence="8">
    <location>
        <begin position="205"/>
        <end position="424"/>
    </location>
</feature>
<protein>
    <recommendedName>
        <fullName evidence="2">histidine kinase</fullName>
        <ecNumber evidence="2">2.7.13.3</ecNumber>
    </recommendedName>
</protein>
<dbReference type="SMART" id="SM00388">
    <property type="entry name" value="HisKA"/>
    <property type="match status" value="1"/>
</dbReference>
<dbReference type="EMBL" id="DF968182">
    <property type="protein sequence ID" value="GAP42387.1"/>
    <property type="molecule type" value="Genomic_DNA"/>
</dbReference>
<keyword evidence="7" id="KW-0472">Membrane</keyword>
<evidence type="ECO:0000259" key="8">
    <source>
        <dbReference type="PROSITE" id="PS50109"/>
    </source>
</evidence>
<dbReference type="InterPro" id="IPR036097">
    <property type="entry name" value="HisK_dim/P_sf"/>
</dbReference>
<keyword evidence="4" id="KW-0808">Transferase</keyword>
<evidence type="ECO:0000313" key="10">
    <source>
        <dbReference type="Proteomes" id="UP000053091"/>
    </source>
</evidence>
<evidence type="ECO:0000256" key="3">
    <source>
        <dbReference type="ARBA" id="ARBA00022553"/>
    </source>
</evidence>
<dbReference type="SUPFAM" id="SSF47384">
    <property type="entry name" value="Homodimeric domain of signal transducing histidine kinase"/>
    <property type="match status" value="1"/>
</dbReference>
<dbReference type="GO" id="GO:0016036">
    <property type="term" value="P:cellular response to phosphate starvation"/>
    <property type="evidence" value="ECO:0007669"/>
    <property type="project" value="TreeGrafter"/>
</dbReference>
<dbReference type="InterPro" id="IPR004358">
    <property type="entry name" value="Sig_transdc_His_kin-like_C"/>
</dbReference>
<keyword evidence="7" id="KW-1133">Transmembrane helix</keyword>
<evidence type="ECO:0000256" key="4">
    <source>
        <dbReference type="ARBA" id="ARBA00022679"/>
    </source>
</evidence>
<dbReference type="STRING" id="1678841.TBC1_11516"/>
<dbReference type="Pfam" id="PF00512">
    <property type="entry name" value="HisKA"/>
    <property type="match status" value="1"/>
</dbReference>
<dbReference type="Pfam" id="PF02518">
    <property type="entry name" value="HATPase_c"/>
    <property type="match status" value="1"/>
</dbReference>
<keyword evidence="3" id="KW-0597">Phosphoprotein</keyword>
<dbReference type="CDD" id="cd00075">
    <property type="entry name" value="HATPase"/>
    <property type="match status" value="1"/>
</dbReference>
<feature type="transmembrane region" description="Helical" evidence="7">
    <location>
        <begin position="7"/>
        <end position="27"/>
    </location>
</feature>
<dbReference type="Gene3D" id="3.30.565.10">
    <property type="entry name" value="Histidine kinase-like ATPase, C-terminal domain"/>
    <property type="match status" value="1"/>
</dbReference>
<sequence length="442" mass="50024">MQKKTVALLIVITSLALAGIIVIQIYWVKNALHLQEEQFDNKVQVTLKSVVNRMFDARDSLAPDPSVCDEHCDHRTYQVLSAINPLRLDSLLQEEFGGMEISREYYWGVYNPACGSLFAGEAGPYHDKLINTNHFVSLSCLYQREQLMLGVYFPSERGVLWLRIFPYLLLAFILLAIVIFAFSFTIFSFLRQKKLSEMKSDFVNNMTHEFKTPIATISLASEMLLNNGVNESVARTRRYAKIIHDENQRLKQQVEQVLQIAVLDKGQYRLKIKTFVADDAVKACVKSFELTVRDKGGMITYKPEAAGCAIKADYHHFTNMVNNLLDNAAKYSREYPEIMVSTGISGNMFFVGVQDKGIGISHENMKHIFRNLYRVPTGNVHDVKGFGLGLFYVKTMAEAHGGYVKVSSELNKGSTFVIYIPIDPKLEISRNSHESESEDIAG</sequence>
<dbReference type="PRINTS" id="PR00344">
    <property type="entry name" value="BCTRLSENSOR"/>
</dbReference>
<comment type="catalytic activity">
    <reaction evidence="1">
        <text>ATP + protein L-histidine = ADP + protein N-phospho-L-histidine.</text>
        <dbReference type="EC" id="2.7.13.3"/>
    </reaction>
</comment>
<evidence type="ECO:0000256" key="6">
    <source>
        <dbReference type="ARBA" id="ARBA00023012"/>
    </source>
</evidence>
<reference evidence="9" key="1">
    <citation type="journal article" date="2015" name="Genome Announc.">
        <title>Draft Genome Sequence of Bacteroidales Strain TBC1, a Novel Isolate from a Methanogenic Wastewater Treatment System.</title>
        <authorList>
            <person name="Tourlousse D.M."/>
            <person name="Matsuura N."/>
            <person name="Sun L."/>
            <person name="Toyonaga M."/>
            <person name="Kuroda K."/>
            <person name="Ohashi A."/>
            <person name="Cruz R."/>
            <person name="Yamaguchi T."/>
            <person name="Sekiguchi Y."/>
        </authorList>
    </citation>
    <scope>NUCLEOTIDE SEQUENCE [LARGE SCALE GENOMIC DNA]</scope>
    <source>
        <strain evidence="9">TBC1</strain>
    </source>
</reference>
<evidence type="ECO:0000256" key="1">
    <source>
        <dbReference type="ARBA" id="ARBA00000085"/>
    </source>
</evidence>
<dbReference type="PANTHER" id="PTHR45453:SF1">
    <property type="entry name" value="PHOSPHATE REGULON SENSOR PROTEIN PHOR"/>
    <property type="match status" value="1"/>
</dbReference>
<keyword evidence="5 9" id="KW-0418">Kinase</keyword>
<dbReference type="SMART" id="SM00387">
    <property type="entry name" value="HATPase_c"/>
    <property type="match status" value="1"/>
</dbReference>
<dbReference type="PANTHER" id="PTHR45453">
    <property type="entry name" value="PHOSPHATE REGULON SENSOR PROTEIN PHOR"/>
    <property type="match status" value="1"/>
</dbReference>
<evidence type="ECO:0000256" key="2">
    <source>
        <dbReference type="ARBA" id="ARBA00012438"/>
    </source>
</evidence>
<dbReference type="InterPro" id="IPR003594">
    <property type="entry name" value="HATPase_dom"/>
</dbReference>
<gene>
    <name evidence="9" type="ORF">TBC1_11516</name>
</gene>
<evidence type="ECO:0000313" key="9">
    <source>
        <dbReference type="EMBL" id="GAP42387.1"/>
    </source>
</evidence>
<proteinExistence type="predicted"/>
<keyword evidence="10" id="KW-1185">Reference proteome</keyword>
<dbReference type="InterPro" id="IPR005467">
    <property type="entry name" value="His_kinase_dom"/>
</dbReference>
<dbReference type="GO" id="GO:0005886">
    <property type="term" value="C:plasma membrane"/>
    <property type="evidence" value="ECO:0007669"/>
    <property type="project" value="TreeGrafter"/>
</dbReference>
<name>A0A0S7C0U4_9BACT</name>
<dbReference type="AlphaFoldDB" id="A0A0S7C0U4"/>
<evidence type="ECO:0000256" key="5">
    <source>
        <dbReference type="ARBA" id="ARBA00022777"/>
    </source>
</evidence>
<dbReference type="SUPFAM" id="SSF55874">
    <property type="entry name" value="ATPase domain of HSP90 chaperone/DNA topoisomerase II/histidine kinase"/>
    <property type="match status" value="1"/>
</dbReference>
<dbReference type="GO" id="GO:0000155">
    <property type="term" value="F:phosphorelay sensor kinase activity"/>
    <property type="evidence" value="ECO:0007669"/>
    <property type="project" value="InterPro"/>
</dbReference>
<organism evidence="9">
    <name type="scientific">Lentimicrobium saccharophilum</name>
    <dbReference type="NCBI Taxonomy" id="1678841"/>
    <lineage>
        <taxon>Bacteria</taxon>
        <taxon>Pseudomonadati</taxon>
        <taxon>Bacteroidota</taxon>
        <taxon>Bacteroidia</taxon>
        <taxon>Bacteroidales</taxon>
        <taxon>Lentimicrobiaceae</taxon>
        <taxon>Lentimicrobium</taxon>
    </lineage>
</organism>
<dbReference type="InterPro" id="IPR036890">
    <property type="entry name" value="HATPase_C_sf"/>
</dbReference>
<dbReference type="EC" id="2.7.13.3" evidence="2"/>
<accession>A0A0S7C0U4</accession>
<dbReference type="GO" id="GO:0004721">
    <property type="term" value="F:phosphoprotein phosphatase activity"/>
    <property type="evidence" value="ECO:0007669"/>
    <property type="project" value="TreeGrafter"/>
</dbReference>
<dbReference type="CDD" id="cd00082">
    <property type="entry name" value="HisKA"/>
    <property type="match status" value="1"/>
</dbReference>
<keyword evidence="7" id="KW-0812">Transmembrane</keyword>
<dbReference type="OrthoDB" id="1933776at2"/>
<dbReference type="Gene3D" id="1.10.287.130">
    <property type="match status" value="1"/>
</dbReference>
<dbReference type="InterPro" id="IPR050351">
    <property type="entry name" value="BphY/WalK/GraS-like"/>
</dbReference>
<keyword evidence="6" id="KW-0902">Two-component regulatory system</keyword>
<evidence type="ECO:0000256" key="7">
    <source>
        <dbReference type="SAM" id="Phobius"/>
    </source>
</evidence>
<dbReference type="InterPro" id="IPR003661">
    <property type="entry name" value="HisK_dim/P_dom"/>
</dbReference>
<dbReference type="Proteomes" id="UP000053091">
    <property type="component" value="Unassembled WGS sequence"/>
</dbReference>